<dbReference type="GO" id="GO:0003697">
    <property type="term" value="F:single-stranded DNA binding"/>
    <property type="evidence" value="ECO:0007669"/>
    <property type="project" value="TreeGrafter"/>
</dbReference>
<gene>
    <name evidence="1" type="ORF">EVAR_92550_1</name>
</gene>
<dbReference type="GO" id="GO:0044547">
    <property type="term" value="F:DNA topoisomerase binding"/>
    <property type="evidence" value="ECO:0007669"/>
    <property type="project" value="TreeGrafter"/>
</dbReference>
<dbReference type="GO" id="GO:0031297">
    <property type="term" value="P:replication fork processing"/>
    <property type="evidence" value="ECO:0007669"/>
    <property type="project" value="TreeGrafter"/>
</dbReference>
<dbReference type="PANTHER" id="PTHR46060:SF2">
    <property type="entry name" value="HISTONE-LYSINE N-METHYLTRANSFERASE SETMAR"/>
    <property type="match status" value="1"/>
</dbReference>
<dbReference type="InterPro" id="IPR001888">
    <property type="entry name" value="Transposase_1"/>
</dbReference>
<dbReference type="GO" id="GO:0046975">
    <property type="term" value="F:histone H3K36 methyltransferase activity"/>
    <property type="evidence" value="ECO:0007669"/>
    <property type="project" value="TreeGrafter"/>
</dbReference>
<evidence type="ECO:0000313" key="1">
    <source>
        <dbReference type="EMBL" id="GBP06552.1"/>
    </source>
</evidence>
<dbReference type="GO" id="GO:0015074">
    <property type="term" value="P:DNA integration"/>
    <property type="evidence" value="ECO:0007669"/>
    <property type="project" value="TreeGrafter"/>
</dbReference>
<dbReference type="AlphaFoldDB" id="A0A4C1SWJ4"/>
<dbReference type="GO" id="GO:0000014">
    <property type="term" value="F:single-stranded DNA endodeoxyribonuclease activity"/>
    <property type="evidence" value="ECO:0007669"/>
    <property type="project" value="TreeGrafter"/>
</dbReference>
<dbReference type="InterPro" id="IPR036397">
    <property type="entry name" value="RNaseH_sf"/>
</dbReference>
<name>A0A4C1SWJ4_EUMVA</name>
<comment type="caution">
    <text evidence="1">The sequence shown here is derived from an EMBL/GenBank/DDBJ whole genome shotgun (WGS) entry which is preliminary data.</text>
</comment>
<organism evidence="1 2">
    <name type="scientific">Eumeta variegata</name>
    <name type="common">Bagworm moth</name>
    <name type="synonym">Eumeta japonica</name>
    <dbReference type="NCBI Taxonomy" id="151549"/>
    <lineage>
        <taxon>Eukaryota</taxon>
        <taxon>Metazoa</taxon>
        <taxon>Ecdysozoa</taxon>
        <taxon>Arthropoda</taxon>
        <taxon>Hexapoda</taxon>
        <taxon>Insecta</taxon>
        <taxon>Pterygota</taxon>
        <taxon>Neoptera</taxon>
        <taxon>Endopterygota</taxon>
        <taxon>Lepidoptera</taxon>
        <taxon>Glossata</taxon>
        <taxon>Ditrysia</taxon>
        <taxon>Tineoidea</taxon>
        <taxon>Psychidae</taxon>
        <taxon>Oiketicinae</taxon>
        <taxon>Eumeta</taxon>
    </lineage>
</organism>
<dbReference type="PANTHER" id="PTHR46060">
    <property type="entry name" value="MARINER MOS1 TRANSPOSASE-LIKE PROTEIN"/>
    <property type="match status" value="1"/>
</dbReference>
<evidence type="ECO:0000313" key="2">
    <source>
        <dbReference type="Proteomes" id="UP000299102"/>
    </source>
</evidence>
<dbReference type="GO" id="GO:0000793">
    <property type="term" value="C:condensed chromosome"/>
    <property type="evidence" value="ECO:0007669"/>
    <property type="project" value="TreeGrafter"/>
</dbReference>
<dbReference type="Pfam" id="PF01359">
    <property type="entry name" value="Transposase_1"/>
    <property type="match status" value="1"/>
</dbReference>
<dbReference type="InterPro" id="IPR052709">
    <property type="entry name" value="Transposase-MT_Hybrid"/>
</dbReference>
<dbReference type="GO" id="GO:0042800">
    <property type="term" value="F:histone H3K4 methyltransferase activity"/>
    <property type="evidence" value="ECO:0007669"/>
    <property type="project" value="TreeGrafter"/>
</dbReference>
<dbReference type="Proteomes" id="UP000299102">
    <property type="component" value="Unassembled WGS sequence"/>
</dbReference>
<dbReference type="STRING" id="151549.A0A4C1SWJ4"/>
<reference evidence="1 2" key="1">
    <citation type="journal article" date="2019" name="Commun. Biol.">
        <title>The bagworm genome reveals a unique fibroin gene that provides high tensile strength.</title>
        <authorList>
            <person name="Kono N."/>
            <person name="Nakamura H."/>
            <person name="Ohtoshi R."/>
            <person name="Tomita M."/>
            <person name="Numata K."/>
            <person name="Arakawa K."/>
        </authorList>
    </citation>
    <scope>NUCLEOTIDE SEQUENCE [LARGE SCALE GENOMIC DNA]</scope>
</reference>
<dbReference type="GO" id="GO:0006303">
    <property type="term" value="P:double-strand break repair via nonhomologous end joining"/>
    <property type="evidence" value="ECO:0007669"/>
    <property type="project" value="TreeGrafter"/>
</dbReference>
<dbReference type="GO" id="GO:0044774">
    <property type="term" value="P:mitotic DNA integrity checkpoint signaling"/>
    <property type="evidence" value="ECO:0007669"/>
    <property type="project" value="TreeGrafter"/>
</dbReference>
<accession>A0A4C1SWJ4</accession>
<dbReference type="GO" id="GO:0035861">
    <property type="term" value="C:site of double-strand break"/>
    <property type="evidence" value="ECO:0007669"/>
    <property type="project" value="TreeGrafter"/>
</dbReference>
<dbReference type="EMBL" id="BGZK01000023">
    <property type="protein sequence ID" value="GBP06552.1"/>
    <property type="molecule type" value="Genomic_DNA"/>
</dbReference>
<keyword evidence="2" id="KW-1185">Reference proteome</keyword>
<dbReference type="OrthoDB" id="616263at2759"/>
<protein>
    <submittedName>
        <fullName evidence="1">Mariner Mos1 transposase</fullName>
    </submittedName>
</protein>
<proteinExistence type="predicted"/>
<dbReference type="GO" id="GO:0003690">
    <property type="term" value="F:double-stranded DNA binding"/>
    <property type="evidence" value="ECO:0007669"/>
    <property type="project" value="TreeGrafter"/>
</dbReference>
<dbReference type="GO" id="GO:0000729">
    <property type="term" value="P:DNA double-strand break processing"/>
    <property type="evidence" value="ECO:0007669"/>
    <property type="project" value="TreeGrafter"/>
</dbReference>
<sequence length="111" mass="12958">MALERCCSLTLLPPDKTIDSDLYCHQLMRLKQEVEQKRPDSNNRMGVVFHHDNAGPHTSLATQQLLREFDWEVLMYRSYSPKPCTLRFLPVSVFSQFFGGIRLTSREDCQH</sequence>
<dbReference type="GO" id="GO:0005634">
    <property type="term" value="C:nucleus"/>
    <property type="evidence" value="ECO:0007669"/>
    <property type="project" value="TreeGrafter"/>
</dbReference>
<dbReference type="Gene3D" id="3.30.420.10">
    <property type="entry name" value="Ribonuclease H-like superfamily/Ribonuclease H"/>
    <property type="match status" value="1"/>
</dbReference>